<evidence type="ECO:0000256" key="1">
    <source>
        <dbReference type="SAM" id="MobiDB-lite"/>
    </source>
</evidence>
<dbReference type="AlphaFoldDB" id="A0A7K3LHS9"/>
<proteinExistence type="predicted"/>
<name>A0A7K3LHS9_9MYCO</name>
<dbReference type="GO" id="GO:0032196">
    <property type="term" value="P:transposition"/>
    <property type="evidence" value="ECO:0007669"/>
    <property type="project" value="TreeGrafter"/>
</dbReference>
<organism evidence="2 3">
    <name type="scientific">Mycolicibacter kumamotonensis</name>
    <dbReference type="NCBI Taxonomy" id="354243"/>
    <lineage>
        <taxon>Bacteria</taxon>
        <taxon>Bacillati</taxon>
        <taxon>Actinomycetota</taxon>
        <taxon>Actinomycetes</taxon>
        <taxon>Mycobacteriales</taxon>
        <taxon>Mycobacteriaceae</taxon>
        <taxon>Mycolicibacter</taxon>
    </lineage>
</organism>
<dbReference type="EMBL" id="JAACYR010000150">
    <property type="protein sequence ID" value="NDJ91928.1"/>
    <property type="molecule type" value="Genomic_DNA"/>
</dbReference>
<evidence type="ECO:0000313" key="2">
    <source>
        <dbReference type="EMBL" id="NDJ91928.1"/>
    </source>
</evidence>
<protein>
    <recommendedName>
        <fullName evidence="4">IS30 family transposase</fullName>
    </recommendedName>
</protein>
<dbReference type="GO" id="GO:0004803">
    <property type="term" value="F:transposase activity"/>
    <property type="evidence" value="ECO:0007669"/>
    <property type="project" value="TreeGrafter"/>
</dbReference>
<dbReference type="PANTHER" id="PTHR10948:SF23">
    <property type="entry name" value="TRANSPOSASE INSI FOR INSERTION SEQUENCE ELEMENT IS30A-RELATED"/>
    <property type="match status" value="1"/>
</dbReference>
<accession>A0A7K3LHS9</accession>
<dbReference type="Proteomes" id="UP000466523">
    <property type="component" value="Unassembled WGS sequence"/>
</dbReference>
<sequence>MYEHDALRMATDMHGYFCDPEESWQRGATENANRLLRQHFPKKPAVAGQLNTRRRTQPLAAGLPIS</sequence>
<comment type="caution">
    <text evidence="2">The sequence shown here is derived from an EMBL/GenBank/DDBJ whole genome shotgun (WGS) entry which is preliminary data.</text>
</comment>
<dbReference type="InterPro" id="IPR051917">
    <property type="entry name" value="Transposase-Integrase"/>
</dbReference>
<reference evidence="2 3" key="1">
    <citation type="submission" date="2020-01" db="EMBL/GenBank/DDBJ databases">
        <authorList>
            <person name="Sanchez-Estrada R."/>
            <person name="Gonzalez-Y-Merchand J.A."/>
            <person name="Rivera-Gutierrez S."/>
        </authorList>
    </citation>
    <scope>NUCLEOTIDE SEQUENCE [LARGE SCALE GENOMIC DNA]</scope>
    <source>
        <strain evidence="2 3">CST 7247</strain>
    </source>
</reference>
<feature type="region of interest" description="Disordered" evidence="1">
    <location>
        <begin position="45"/>
        <end position="66"/>
    </location>
</feature>
<dbReference type="PANTHER" id="PTHR10948">
    <property type="entry name" value="TRANSPOSASE"/>
    <property type="match status" value="1"/>
</dbReference>
<evidence type="ECO:0000313" key="3">
    <source>
        <dbReference type="Proteomes" id="UP000466523"/>
    </source>
</evidence>
<evidence type="ECO:0008006" key="4">
    <source>
        <dbReference type="Google" id="ProtNLM"/>
    </source>
</evidence>
<dbReference type="GO" id="GO:0005829">
    <property type="term" value="C:cytosol"/>
    <property type="evidence" value="ECO:0007669"/>
    <property type="project" value="TreeGrafter"/>
</dbReference>
<gene>
    <name evidence="2" type="ORF">GWR20_22775</name>
</gene>